<reference evidence="1" key="1">
    <citation type="submission" date="2018-05" db="EMBL/GenBank/DDBJ databases">
        <title>Genome sequence and analysis of Cyclophragma undans nucleopolyhedrovirus: a distinct group I alphabaculovirus.</title>
        <authorList>
            <person name="Zhu Z."/>
            <person name="Yin F."/>
            <person name="Liu X."/>
            <person name="Hou D."/>
            <person name="Wang J."/>
            <person name="Zhang L."/>
            <person name="Arif B."/>
            <person name="Wang H."/>
            <person name="Deng F."/>
            <person name="Hu Z."/>
        </authorList>
    </citation>
    <scope>NUCLEOTIDE SEQUENCE [LARGE SCALE GENOMIC DNA]</scope>
    <source>
        <strain evidence="1">Whiov</strain>
    </source>
</reference>
<name>A0A288QZJ5_9ABAC</name>
<sequence>MNVARASSNYTDMCARVARHVSVDAAYKITSVVHDLSTSYTNMASETCYCCNAVHKTLTKYKPFDFFTYVELRFLCDSCYESEWCFCCHEACVDGDYITIDYDSGDMVKNSTCIVHMCRSCVSRSCLDDRICANAWCGRELADFIKFDKKQCVLKARYGYEEVYYLCCRCN</sequence>
<dbReference type="RefSeq" id="YP_010086654.1">
    <property type="nucleotide sequence ID" value="NC_055467.1"/>
</dbReference>
<accession>A0A288QZJ5</accession>
<dbReference type="EMBL" id="KT957089">
    <property type="protein sequence ID" value="AOT85522.1"/>
    <property type="molecule type" value="Genomic_DNA"/>
</dbReference>
<keyword evidence="2" id="KW-1185">Reference proteome</keyword>
<protein>
    <submittedName>
        <fullName evidence="1">Cyun52</fullName>
    </submittedName>
</protein>
<dbReference type="GeneID" id="65101872"/>
<dbReference type="KEGG" id="vg:65101872"/>
<evidence type="ECO:0000313" key="1">
    <source>
        <dbReference type="EMBL" id="AOT85522.1"/>
    </source>
</evidence>
<dbReference type="Proteomes" id="UP000502721">
    <property type="component" value="Segment"/>
</dbReference>
<proteinExistence type="predicted"/>
<organism evidence="1 2">
    <name type="scientific">Cyclophragma undans nucleopolyhedrovirus</name>
    <dbReference type="NCBI Taxonomy" id="1906244"/>
    <lineage>
        <taxon>Viruses</taxon>
        <taxon>Viruses incertae sedis</taxon>
        <taxon>Naldaviricetes</taxon>
        <taxon>Lefavirales</taxon>
        <taxon>Baculoviridae</taxon>
        <taxon>Alphabaculovirus</taxon>
        <taxon>Alphabaculovirus cycundantis</taxon>
    </lineage>
</organism>
<evidence type="ECO:0000313" key="2">
    <source>
        <dbReference type="Proteomes" id="UP000502721"/>
    </source>
</evidence>